<evidence type="ECO:0000256" key="3">
    <source>
        <dbReference type="ARBA" id="ARBA00009850"/>
    </source>
</evidence>
<accession>A0A6N6JCE2</accession>
<evidence type="ECO:0000313" key="10">
    <source>
        <dbReference type="EMBL" id="GFE63993.1"/>
    </source>
</evidence>
<dbReference type="SUPFAM" id="SSF49472">
    <property type="entry name" value="Transthyretin (synonym: prealbumin)"/>
    <property type="match status" value="1"/>
</dbReference>
<comment type="function">
    <text evidence="2">Catalyzes the hydrolysis of 5-hydroxyisourate (HIU) to 2-oxo-4-hydroxy-4-carboxy-5-ureidoimidazoline (OHCU).</text>
</comment>
<evidence type="ECO:0000256" key="7">
    <source>
        <dbReference type="PIRSR" id="PIRSR600895-51"/>
    </source>
</evidence>
<dbReference type="NCBIfam" id="TIGR02962">
    <property type="entry name" value="hdxy_isourate"/>
    <property type="match status" value="1"/>
</dbReference>
<evidence type="ECO:0000256" key="5">
    <source>
        <dbReference type="ARBA" id="ARBA00022631"/>
    </source>
</evidence>
<dbReference type="AlphaFoldDB" id="A0A6N6JCE2"/>
<dbReference type="PANTHER" id="PTHR10395:SF7">
    <property type="entry name" value="5-HYDROXYISOURATE HYDROLASE"/>
    <property type="match status" value="1"/>
</dbReference>
<dbReference type="Pfam" id="PF00576">
    <property type="entry name" value="Transthyretin"/>
    <property type="match status" value="1"/>
</dbReference>
<dbReference type="PRINTS" id="PR00189">
    <property type="entry name" value="TRNSTHYRETIN"/>
</dbReference>
<comment type="catalytic activity">
    <reaction evidence="1 8">
        <text>5-hydroxyisourate + H2O = 5-hydroxy-2-oxo-4-ureido-2,5-dihydro-1H-imidazole-5-carboxylate + H(+)</text>
        <dbReference type="Rhea" id="RHEA:23736"/>
        <dbReference type="ChEBI" id="CHEBI:15377"/>
        <dbReference type="ChEBI" id="CHEBI:15378"/>
        <dbReference type="ChEBI" id="CHEBI:18072"/>
        <dbReference type="ChEBI" id="CHEBI:58639"/>
        <dbReference type="EC" id="3.5.2.17"/>
    </reaction>
</comment>
<feature type="binding site" evidence="7">
    <location>
        <position position="113"/>
    </location>
    <ligand>
        <name>substrate</name>
    </ligand>
</feature>
<comment type="similarity">
    <text evidence="3 8">Belongs to the transthyretin family. 5-hydroxyisourate hydrolase subfamily.</text>
</comment>
<feature type="domain" description="Transthyretin/hydroxyisourate hydrolase" evidence="9">
    <location>
        <begin position="4"/>
        <end position="115"/>
    </location>
</feature>
<dbReference type="InterPro" id="IPR023416">
    <property type="entry name" value="Transthyretin/HIU_hydrolase_d"/>
</dbReference>
<protein>
    <recommendedName>
        <fullName evidence="8">5-hydroxyisourate hydrolase</fullName>
        <shortName evidence="8">HIU hydrolase</shortName>
        <shortName evidence="8">HIUHase</shortName>
        <ecNumber evidence="8">3.5.2.17</ecNumber>
    </recommendedName>
</protein>
<evidence type="ECO:0000256" key="2">
    <source>
        <dbReference type="ARBA" id="ARBA00002704"/>
    </source>
</evidence>
<dbReference type="EMBL" id="BLJE01000001">
    <property type="protein sequence ID" value="GFE63993.1"/>
    <property type="molecule type" value="Genomic_DNA"/>
</dbReference>
<dbReference type="PROSITE" id="PS00769">
    <property type="entry name" value="TRANSTHYRETIN_2"/>
    <property type="match status" value="1"/>
</dbReference>
<proteinExistence type="inferred from homology"/>
<keyword evidence="6 8" id="KW-0378">Hydrolase</keyword>
<dbReference type="InterPro" id="IPR023418">
    <property type="entry name" value="Thyroxine_BS"/>
</dbReference>
<name>A0A6N6JCE2_9RHOB</name>
<dbReference type="InterPro" id="IPR023419">
    <property type="entry name" value="Transthyretin_CS"/>
</dbReference>
<feature type="binding site" evidence="7">
    <location>
        <position position="45"/>
    </location>
    <ligand>
        <name>substrate</name>
    </ligand>
</feature>
<reference evidence="10 11" key="1">
    <citation type="submission" date="2019-12" db="EMBL/GenBank/DDBJ databases">
        <title>Litoreibacter badius sp. nov., a novel bacteriochlorophyll a-containing bacterium in the genus Litoreibacter.</title>
        <authorList>
            <person name="Kanamuro M."/>
            <person name="Takabe Y."/>
            <person name="Mori K."/>
            <person name="Takaichi S."/>
            <person name="Hanada S."/>
        </authorList>
    </citation>
    <scope>NUCLEOTIDE SEQUENCE [LARGE SCALE GENOMIC DNA]</scope>
    <source>
        <strain evidence="10 11">K6</strain>
    </source>
</reference>
<keyword evidence="11" id="KW-1185">Reference proteome</keyword>
<dbReference type="GO" id="GO:0006144">
    <property type="term" value="P:purine nucleobase metabolic process"/>
    <property type="evidence" value="ECO:0007669"/>
    <property type="project" value="UniProtKB-KW"/>
</dbReference>
<dbReference type="OrthoDB" id="9792386at2"/>
<evidence type="ECO:0000256" key="1">
    <source>
        <dbReference type="ARBA" id="ARBA00001043"/>
    </source>
</evidence>
<dbReference type="InterPro" id="IPR036817">
    <property type="entry name" value="Transthyretin/HIU_hydrolase_sf"/>
</dbReference>
<evidence type="ECO:0000256" key="4">
    <source>
        <dbReference type="ARBA" id="ARBA00011881"/>
    </source>
</evidence>
<comment type="subunit">
    <text evidence="4 8">Homotetramer.</text>
</comment>
<evidence type="ECO:0000256" key="8">
    <source>
        <dbReference type="RuleBase" id="RU361270"/>
    </source>
</evidence>
<dbReference type="EC" id="3.5.2.17" evidence="8"/>
<dbReference type="CDD" id="cd05822">
    <property type="entry name" value="TLP_HIUase"/>
    <property type="match status" value="1"/>
</dbReference>
<dbReference type="Proteomes" id="UP000436822">
    <property type="component" value="Unassembled WGS sequence"/>
</dbReference>
<sequence>MGYLTTHVLDTALGRPAAGLEIRLYRVTSQSRQKIVTMTTNEDGRTDSAILPEGDFAQGTYELVFNAGAYLDRVGVPPEDPRFLDEIPIRFGMSTDDHYHVPLLLSPFGYSTYRGS</sequence>
<keyword evidence="5 8" id="KW-0659">Purine metabolism</keyword>
<evidence type="ECO:0000259" key="9">
    <source>
        <dbReference type="Pfam" id="PF00576"/>
    </source>
</evidence>
<organism evidence="10 11">
    <name type="scientific">Litoreibacter roseus</name>
    <dbReference type="NCBI Taxonomy" id="2601869"/>
    <lineage>
        <taxon>Bacteria</taxon>
        <taxon>Pseudomonadati</taxon>
        <taxon>Pseudomonadota</taxon>
        <taxon>Alphaproteobacteria</taxon>
        <taxon>Rhodobacterales</taxon>
        <taxon>Roseobacteraceae</taxon>
        <taxon>Litoreibacter</taxon>
    </lineage>
</organism>
<dbReference type="PROSITE" id="PS00768">
    <property type="entry name" value="TRANSTHYRETIN_1"/>
    <property type="match status" value="1"/>
</dbReference>
<dbReference type="RefSeq" id="WP_159804870.1">
    <property type="nucleotide sequence ID" value="NZ_BLJE01000001.1"/>
</dbReference>
<comment type="caution">
    <text evidence="10">The sequence shown here is derived from an EMBL/GenBank/DDBJ whole genome shotgun (WGS) entry which is preliminary data.</text>
</comment>
<evidence type="ECO:0000313" key="11">
    <source>
        <dbReference type="Proteomes" id="UP000436822"/>
    </source>
</evidence>
<dbReference type="GO" id="GO:0033971">
    <property type="term" value="F:hydroxyisourate hydrolase activity"/>
    <property type="evidence" value="ECO:0007669"/>
    <property type="project" value="UniProtKB-EC"/>
</dbReference>
<dbReference type="InterPro" id="IPR014306">
    <property type="entry name" value="Hydroxyisourate_hydrolase"/>
</dbReference>
<dbReference type="Gene3D" id="2.60.40.180">
    <property type="entry name" value="Transthyretin/hydroxyisourate hydrolase domain"/>
    <property type="match status" value="1"/>
</dbReference>
<evidence type="ECO:0000256" key="6">
    <source>
        <dbReference type="ARBA" id="ARBA00022801"/>
    </source>
</evidence>
<dbReference type="PANTHER" id="PTHR10395">
    <property type="entry name" value="URICASE AND TRANSTHYRETIN-RELATED"/>
    <property type="match status" value="1"/>
</dbReference>
<gene>
    <name evidence="10" type="ORF">KIN_10670</name>
</gene>
<feature type="binding site" evidence="7">
    <location>
        <position position="7"/>
    </location>
    <ligand>
        <name>substrate</name>
    </ligand>
</feature>
<dbReference type="InterPro" id="IPR000895">
    <property type="entry name" value="Transthyretin/HIU_hydrolase"/>
</dbReference>